<feature type="transmembrane region" description="Helical" evidence="1">
    <location>
        <begin position="50"/>
        <end position="69"/>
    </location>
</feature>
<feature type="transmembrane region" description="Helical" evidence="1">
    <location>
        <begin position="138"/>
        <end position="158"/>
    </location>
</feature>
<evidence type="ECO:0000313" key="3">
    <source>
        <dbReference type="EMBL" id="RMT61539.1"/>
    </source>
</evidence>
<keyword evidence="1" id="KW-0472">Membrane</keyword>
<feature type="domain" description="EamA" evidence="2">
    <location>
        <begin position="167"/>
        <end position="303"/>
    </location>
</feature>
<feature type="transmembrane region" description="Helical" evidence="1">
    <location>
        <begin position="109"/>
        <end position="131"/>
    </location>
</feature>
<proteinExistence type="predicted"/>
<dbReference type="PANTHER" id="PTHR12715:SF4">
    <property type="entry name" value="EAMA DOMAIN-CONTAINING PROTEIN"/>
    <property type="match status" value="1"/>
</dbReference>
<feature type="transmembrane region" description="Helical" evidence="1">
    <location>
        <begin position="81"/>
        <end position="103"/>
    </location>
</feature>
<dbReference type="EMBL" id="RBTL01000273">
    <property type="protein sequence ID" value="RMT61539.1"/>
    <property type="molecule type" value="Genomic_DNA"/>
</dbReference>
<reference evidence="3 4" key="1">
    <citation type="submission" date="2018-08" db="EMBL/GenBank/DDBJ databases">
        <title>Recombination of ecologically and evolutionarily significant loci maintains genetic cohesion in the Pseudomonas syringae species complex.</title>
        <authorList>
            <person name="Dillon M."/>
            <person name="Thakur S."/>
            <person name="Almeida R.N.D."/>
            <person name="Weir B.S."/>
            <person name="Guttman D.S."/>
        </authorList>
    </citation>
    <scope>NUCLEOTIDE SEQUENCE [LARGE SCALE GENOMIC DNA]</scope>
    <source>
        <strain evidence="3 4">ICMP 3934</strain>
    </source>
</reference>
<comment type="caution">
    <text evidence="3">The sequence shown here is derived from an EMBL/GenBank/DDBJ whole genome shotgun (WGS) entry which is preliminary data.</text>
</comment>
<dbReference type="InterPro" id="IPR052756">
    <property type="entry name" value="Alkyne_AA_exporter"/>
</dbReference>
<feature type="transmembrane region" description="Helical" evidence="1">
    <location>
        <begin position="170"/>
        <end position="189"/>
    </location>
</feature>
<name>A0A0Q0FWV0_PSESX</name>
<feature type="transmembrane region" description="Helical" evidence="1">
    <location>
        <begin position="261"/>
        <end position="281"/>
    </location>
</feature>
<dbReference type="Proteomes" id="UP000282636">
    <property type="component" value="Unassembled WGS sequence"/>
</dbReference>
<dbReference type="GO" id="GO:0016020">
    <property type="term" value="C:membrane"/>
    <property type="evidence" value="ECO:0007669"/>
    <property type="project" value="InterPro"/>
</dbReference>
<dbReference type="AlphaFoldDB" id="A0A0Q0FWV0"/>
<feature type="domain" description="EamA" evidence="2">
    <location>
        <begin position="19"/>
        <end position="154"/>
    </location>
</feature>
<evidence type="ECO:0000259" key="2">
    <source>
        <dbReference type="Pfam" id="PF00892"/>
    </source>
</evidence>
<dbReference type="SUPFAM" id="SSF103481">
    <property type="entry name" value="Multidrug resistance efflux transporter EmrE"/>
    <property type="match status" value="2"/>
</dbReference>
<dbReference type="PANTHER" id="PTHR12715">
    <property type="entry name" value="TRANSPORTER, DRUG/METABOLITE EXPORTER FAMILY"/>
    <property type="match status" value="1"/>
</dbReference>
<accession>A0A0Q0FWV0</accession>
<organism evidence="3 4">
    <name type="scientific">Pseudomonas syringae pv. theae</name>
    <dbReference type="NCBI Taxonomy" id="103985"/>
    <lineage>
        <taxon>Bacteria</taxon>
        <taxon>Pseudomonadati</taxon>
        <taxon>Pseudomonadota</taxon>
        <taxon>Gammaproteobacteria</taxon>
        <taxon>Pseudomonadales</taxon>
        <taxon>Pseudomonadaceae</taxon>
        <taxon>Pseudomonas</taxon>
        <taxon>Pseudomonas syringae</taxon>
    </lineage>
</organism>
<feature type="transmembrane region" description="Helical" evidence="1">
    <location>
        <begin position="15"/>
        <end position="38"/>
    </location>
</feature>
<keyword evidence="1" id="KW-0812">Transmembrane</keyword>
<dbReference type="RefSeq" id="WP_019332980.1">
    <property type="nucleotide sequence ID" value="NZ_BQUM01000012.1"/>
</dbReference>
<sequence>MNNAGSPTAPLRRSVFVKLVLVQLFWAGTFVASEIALHDQPAGITALTRFVLTTGIYAGLCLFLSKHALPQKLRAVKASQWLALVGMGFFGVLLYTVLMNIGLTTTTATYAALLIPTTQPIFTALLSRFVFREAASQALVAGLALGLVGAACVIWSGVQQQDATHLSGSIIILLSALSFSLYAVCSKFAPAHLTSLENTTLSFMFGTLLLIPVPWLLGEQYSLAGSDTQFWLSIAYLVIFATLLPYLWWNEATKEIGSARTGVFTFLMPPLAVVLSAMLLGHLPLTLQIIGGILAMLGVSLTTFNFSRSPVIKVDKA</sequence>
<feature type="transmembrane region" description="Helical" evidence="1">
    <location>
        <begin position="287"/>
        <end position="306"/>
    </location>
</feature>
<dbReference type="InterPro" id="IPR000620">
    <property type="entry name" value="EamA_dom"/>
</dbReference>
<evidence type="ECO:0000313" key="4">
    <source>
        <dbReference type="Proteomes" id="UP000282636"/>
    </source>
</evidence>
<dbReference type="Pfam" id="PF00892">
    <property type="entry name" value="EamA"/>
    <property type="match status" value="2"/>
</dbReference>
<evidence type="ECO:0000256" key="1">
    <source>
        <dbReference type="SAM" id="Phobius"/>
    </source>
</evidence>
<feature type="transmembrane region" description="Helical" evidence="1">
    <location>
        <begin position="201"/>
        <end position="218"/>
    </location>
</feature>
<protein>
    <recommendedName>
        <fullName evidence="2">EamA domain-containing protein</fullName>
    </recommendedName>
</protein>
<gene>
    <name evidence="3" type="ORF">ALP44_02848</name>
</gene>
<feature type="transmembrane region" description="Helical" evidence="1">
    <location>
        <begin position="230"/>
        <end position="249"/>
    </location>
</feature>
<dbReference type="InterPro" id="IPR037185">
    <property type="entry name" value="EmrE-like"/>
</dbReference>
<keyword evidence="1" id="KW-1133">Transmembrane helix</keyword>